<dbReference type="AlphaFoldDB" id="A0A0E9UPU9"/>
<sequence>MFCPSQVHWGIVRGLVSIALAFLSPRLGYHYCQSSYPMILEGRILANPNYRPAPVDEIWR</sequence>
<dbReference type="EMBL" id="GBXM01040750">
    <property type="protein sequence ID" value="JAH67827.1"/>
    <property type="molecule type" value="Transcribed_RNA"/>
</dbReference>
<protein>
    <submittedName>
        <fullName evidence="1">Uncharacterized protein</fullName>
    </submittedName>
</protein>
<accession>A0A0E9UPU9</accession>
<reference evidence="1" key="2">
    <citation type="journal article" date="2015" name="Fish Shellfish Immunol.">
        <title>Early steps in the European eel (Anguilla anguilla)-Vibrio vulnificus interaction in the gills: Role of the RtxA13 toxin.</title>
        <authorList>
            <person name="Callol A."/>
            <person name="Pajuelo D."/>
            <person name="Ebbesson L."/>
            <person name="Teles M."/>
            <person name="MacKenzie S."/>
            <person name="Amaro C."/>
        </authorList>
    </citation>
    <scope>NUCLEOTIDE SEQUENCE</scope>
</reference>
<evidence type="ECO:0000313" key="1">
    <source>
        <dbReference type="EMBL" id="JAH67827.1"/>
    </source>
</evidence>
<reference evidence="1" key="1">
    <citation type="submission" date="2014-11" db="EMBL/GenBank/DDBJ databases">
        <authorList>
            <person name="Amaro Gonzalez C."/>
        </authorList>
    </citation>
    <scope>NUCLEOTIDE SEQUENCE</scope>
</reference>
<proteinExistence type="predicted"/>
<name>A0A0E9UPU9_ANGAN</name>
<organism evidence="1">
    <name type="scientific">Anguilla anguilla</name>
    <name type="common">European freshwater eel</name>
    <name type="synonym">Muraena anguilla</name>
    <dbReference type="NCBI Taxonomy" id="7936"/>
    <lineage>
        <taxon>Eukaryota</taxon>
        <taxon>Metazoa</taxon>
        <taxon>Chordata</taxon>
        <taxon>Craniata</taxon>
        <taxon>Vertebrata</taxon>
        <taxon>Euteleostomi</taxon>
        <taxon>Actinopterygii</taxon>
        <taxon>Neopterygii</taxon>
        <taxon>Teleostei</taxon>
        <taxon>Anguilliformes</taxon>
        <taxon>Anguillidae</taxon>
        <taxon>Anguilla</taxon>
    </lineage>
</organism>